<comment type="similarity">
    <text evidence="1">Belongs to the esterase D family.</text>
</comment>
<accession>A0A1I6TTJ1</accession>
<dbReference type="Gene3D" id="3.40.50.1820">
    <property type="entry name" value="alpha/beta hydrolase"/>
    <property type="match status" value="1"/>
</dbReference>
<evidence type="ECO:0000256" key="1">
    <source>
        <dbReference type="ARBA" id="ARBA00005622"/>
    </source>
</evidence>
<evidence type="ECO:0000313" key="4">
    <source>
        <dbReference type="Proteomes" id="UP000183209"/>
    </source>
</evidence>
<evidence type="ECO:0000313" key="3">
    <source>
        <dbReference type="EMBL" id="SFS92603.1"/>
    </source>
</evidence>
<gene>
    <name evidence="3" type="ORF">SAMN04487906_2140</name>
</gene>
<proteinExistence type="inferred from homology"/>
<dbReference type="InterPro" id="IPR000801">
    <property type="entry name" value="Esterase-like"/>
</dbReference>
<name>A0A1I6TTJ1_9FLAO</name>
<dbReference type="Proteomes" id="UP000183209">
    <property type="component" value="Unassembled WGS sequence"/>
</dbReference>
<evidence type="ECO:0000256" key="2">
    <source>
        <dbReference type="ARBA" id="ARBA00022801"/>
    </source>
</evidence>
<dbReference type="PANTHER" id="PTHR40841">
    <property type="entry name" value="SIDEROPHORE TRIACETYLFUSARININE C ESTERASE"/>
    <property type="match status" value="1"/>
</dbReference>
<dbReference type="Pfam" id="PF00756">
    <property type="entry name" value="Esterase"/>
    <property type="match status" value="1"/>
</dbReference>
<dbReference type="EMBL" id="FPAG01000006">
    <property type="protein sequence ID" value="SFS92603.1"/>
    <property type="molecule type" value="Genomic_DNA"/>
</dbReference>
<sequence>MKKQIWKTIWLFSFIIGTFSLNGCTKEELLSQIQHESFSIISEYTKTKYRINIMYPERFNTENNYHTIFLLDGDDYFNEAANVIARLSKEKIVLVGIGYADKNQRGTDYSFPEDKDFPGDSGGALAFLKFLNNELIPWVEINMGIHSSDKTLFGHSLGGYFALFTLFQQNQTNPFDNIIAGSSNLMWYNAYLFDLEQDYYNTFKGLEIRLFLAVGDLEGASLNLFHDAFVEKLRSRSYSGFSLNFERLKNTSHRNSPIVTFENSVSILF</sequence>
<organism evidence="3 4">
    <name type="scientific">Zhouia amylolytica</name>
    <dbReference type="NCBI Taxonomy" id="376730"/>
    <lineage>
        <taxon>Bacteria</taxon>
        <taxon>Pseudomonadati</taxon>
        <taxon>Bacteroidota</taxon>
        <taxon>Flavobacteriia</taxon>
        <taxon>Flavobacteriales</taxon>
        <taxon>Flavobacteriaceae</taxon>
        <taxon>Zhouia</taxon>
    </lineage>
</organism>
<dbReference type="AlphaFoldDB" id="A0A1I6TTJ1"/>
<protein>
    <recommendedName>
        <fullName evidence="5">Esterase</fullName>
    </recommendedName>
</protein>
<dbReference type="PANTHER" id="PTHR40841:SF2">
    <property type="entry name" value="SIDEROPHORE-DEGRADING ESTERASE (EUROFUNG)"/>
    <property type="match status" value="1"/>
</dbReference>
<dbReference type="SUPFAM" id="SSF53474">
    <property type="entry name" value="alpha/beta-Hydrolases"/>
    <property type="match status" value="1"/>
</dbReference>
<dbReference type="RefSeq" id="WP_074978738.1">
    <property type="nucleotide sequence ID" value="NZ_FPAG01000006.1"/>
</dbReference>
<evidence type="ECO:0008006" key="5">
    <source>
        <dbReference type="Google" id="ProtNLM"/>
    </source>
</evidence>
<dbReference type="InterPro" id="IPR052558">
    <property type="entry name" value="Siderophore_Hydrolase_D"/>
</dbReference>
<keyword evidence="2" id="KW-0378">Hydrolase</keyword>
<reference evidence="3 4" key="1">
    <citation type="submission" date="2016-10" db="EMBL/GenBank/DDBJ databases">
        <authorList>
            <person name="de Groot N.N."/>
        </authorList>
    </citation>
    <scope>NUCLEOTIDE SEQUENCE [LARGE SCALE GENOMIC DNA]</scope>
    <source>
        <strain evidence="3 4">CGMCC 1.6114</strain>
    </source>
</reference>
<dbReference type="OrthoDB" id="9784036at2"/>
<dbReference type="InterPro" id="IPR029058">
    <property type="entry name" value="AB_hydrolase_fold"/>
</dbReference>
<dbReference type="GO" id="GO:0016788">
    <property type="term" value="F:hydrolase activity, acting on ester bonds"/>
    <property type="evidence" value="ECO:0007669"/>
    <property type="project" value="TreeGrafter"/>
</dbReference>